<dbReference type="AlphaFoldDB" id="A0AAI9B614"/>
<evidence type="ECO:0000313" key="2">
    <source>
        <dbReference type="Proteomes" id="UP000775646"/>
    </source>
</evidence>
<organism evidence="1 2">
    <name type="scientific">Escherichia coli</name>
    <dbReference type="NCBI Taxonomy" id="562"/>
    <lineage>
        <taxon>Bacteria</taxon>
        <taxon>Pseudomonadati</taxon>
        <taxon>Pseudomonadota</taxon>
        <taxon>Gammaproteobacteria</taxon>
        <taxon>Enterobacterales</taxon>
        <taxon>Enterobacteriaceae</taxon>
        <taxon>Escherichia</taxon>
    </lineage>
</organism>
<dbReference type="EMBL" id="AASZRA010000007">
    <property type="protein sequence ID" value="EFI6952263.1"/>
    <property type="molecule type" value="Genomic_DNA"/>
</dbReference>
<dbReference type="Proteomes" id="UP000775646">
    <property type="component" value="Unassembled WGS sequence"/>
</dbReference>
<proteinExistence type="predicted"/>
<comment type="caution">
    <text evidence="1">The sequence shown here is derived from an EMBL/GenBank/DDBJ whole genome shotgun (WGS) entry which is preliminary data.</text>
</comment>
<gene>
    <name evidence="1" type="ORF">BCB93_001888</name>
</gene>
<dbReference type="RefSeq" id="WP_065226235.1">
    <property type="nucleotide sequence ID" value="NZ_CP015229.1"/>
</dbReference>
<protein>
    <submittedName>
        <fullName evidence="1">Uncharacterized protein</fullName>
    </submittedName>
</protein>
<name>A0AAI9B614_ECOLX</name>
<sequence length="156" mass="18108">MYKNTVKTTTPFILLGFDADSFHNDKLMKIFVERGYNILFNSDESHFSSAWYAFCRNKKPTIVVNCFTDEDRLKYQNLPAIIVRDDLPFEVRPGDIDLGSFLTLRELDEAMFNYGKETAQEAPEQDEEDEEDEDYAPICFSSQNGFYGYDEGLDML</sequence>
<reference evidence="1" key="1">
    <citation type="submission" date="2020-02" db="EMBL/GenBank/DDBJ databases">
        <authorList>
            <consortium name="GenomeTrakr network: Whole genome sequencing for foodborne pathogen traceback"/>
        </authorList>
    </citation>
    <scope>NUCLEOTIDE SEQUENCE</scope>
    <source>
        <strain evidence="1">CFSAN046653</strain>
    </source>
</reference>
<accession>A0AAI9B614</accession>
<evidence type="ECO:0000313" key="1">
    <source>
        <dbReference type="EMBL" id="EFI6952263.1"/>
    </source>
</evidence>